<evidence type="ECO:0000256" key="1">
    <source>
        <dbReference type="SAM" id="MobiDB-lite"/>
    </source>
</evidence>
<feature type="region of interest" description="Disordered" evidence="1">
    <location>
        <begin position="1"/>
        <end position="32"/>
    </location>
</feature>
<accession>A0A5S9QVP0</accession>
<dbReference type="AlphaFoldDB" id="A0A5S9QVP0"/>
<evidence type="ECO:0000313" key="3">
    <source>
        <dbReference type="Proteomes" id="UP000430146"/>
    </source>
</evidence>
<dbReference type="EMBL" id="CACSIP010000021">
    <property type="protein sequence ID" value="CAA0123210.1"/>
    <property type="molecule type" value="Genomic_DNA"/>
</dbReference>
<sequence length="96" mass="10494">MSSHTPTDTRSNRMTDTEVTAGDGSAVTSEVGEEAHLLFLDPTRCARNRARAMKYGIPMSAQLPRLSSSHSSSPPAIPQEHVHSDPPESQMIHNQR</sequence>
<feature type="region of interest" description="Disordered" evidence="1">
    <location>
        <begin position="61"/>
        <end position="96"/>
    </location>
</feature>
<protein>
    <submittedName>
        <fullName evidence="2">Uncharacterized protein</fullName>
    </submittedName>
</protein>
<gene>
    <name evidence="2" type="ORF">AELLOGFF_04557</name>
</gene>
<dbReference type="Proteomes" id="UP000430146">
    <property type="component" value="Unassembled WGS sequence"/>
</dbReference>
<proteinExistence type="predicted"/>
<reference evidence="2 3" key="1">
    <citation type="submission" date="2019-11" db="EMBL/GenBank/DDBJ databases">
        <authorList>
            <person name="Holert J."/>
        </authorList>
    </citation>
    <scope>NUCLEOTIDE SEQUENCE [LARGE SCALE GENOMIC DNA]</scope>
    <source>
        <strain evidence="2">BC8_1</strain>
    </source>
</reference>
<organism evidence="2 3">
    <name type="scientific">Mycolicibacterium vanbaalenii</name>
    <name type="common">Mycobacterium vanbaalenii</name>
    <dbReference type="NCBI Taxonomy" id="110539"/>
    <lineage>
        <taxon>Bacteria</taxon>
        <taxon>Bacillati</taxon>
        <taxon>Actinomycetota</taxon>
        <taxon>Actinomycetes</taxon>
        <taxon>Mycobacteriales</taxon>
        <taxon>Mycobacteriaceae</taxon>
        <taxon>Mycolicibacterium</taxon>
    </lineage>
</organism>
<keyword evidence="3" id="KW-1185">Reference proteome</keyword>
<name>A0A5S9QVP0_MYCVN</name>
<evidence type="ECO:0000313" key="2">
    <source>
        <dbReference type="EMBL" id="CAA0123210.1"/>
    </source>
</evidence>